<evidence type="ECO:0000313" key="2">
    <source>
        <dbReference type="Proteomes" id="UP000245250"/>
    </source>
</evidence>
<organism evidence="1 2">
    <name type="scientific">Flavobacterium crocinum</name>
    <dbReference type="NCBI Taxonomy" id="2183896"/>
    <lineage>
        <taxon>Bacteria</taxon>
        <taxon>Pseudomonadati</taxon>
        <taxon>Bacteroidota</taxon>
        <taxon>Flavobacteriia</taxon>
        <taxon>Flavobacteriales</taxon>
        <taxon>Flavobacteriaceae</taxon>
        <taxon>Flavobacterium</taxon>
    </lineage>
</organism>
<gene>
    <name evidence="1" type="ORF">HYN56_00300</name>
</gene>
<dbReference type="RefSeq" id="WP_109190366.1">
    <property type="nucleotide sequence ID" value="NZ_CP029255.1"/>
</dbReference>
<protein>
    <submittedName>
        <fullName evidence="1">Uncharacterized protein</fullName>
    </submittedName>
</protein>
<sequence>MKQFQYFIILQLIVFLLFSISLKAQIIIDANLTEWGDYKNMQFDKENKLYYAFKKDNQFLYFAILKKDNSSKFLGGGVQLYFSQKQKDTTSLQILFANSFKDPVTNQNQRYNHDYFTVKNLTPNSHQQLTTNNETGILLEWNITDIKYLVVNGDVLDTKATPPDPNIFSAEIQIPLEHLQKYKTDETINFGIALRGTSFRINPTLLLQMRKSTINSQYPYSQESLDRLIASSFFETIDLKSVPFVN</sequence>
<name>A0A2S1YFB1_9FLAO</name>
<dbReference type="OrthoDB" id="1028138at2"/>
<accession>A0A2S1YFB1</accession>
<dbReference type="KEGG" id="fcr:HYN56_00300"/>
<dbReference type="Proteomes" id="UP000245250">
    <property type="component" value="Chromosome"/>
</dbReference>
<proteinExistence type="predicted"/>
<keyword evidence="2" id="KW-1185">Reference proteome</keyword>
<dbReference type="AlphaFoldDB" id="A0A2S1YFB1"/>
<evidence type="ECO:0000313" key="1">
    <source>
        <dbReference type="EMBL" id="AWK02737.1"/>
    </source>
</evidence>
<dbReference type="EMBL" id="CP029255">
    <property type="protein sequence ID" value="AWK02737.1"/>
    <property type="molecule type" value="Genomic_DNA"/>
</dbReference>
<reference evidence="1 2" key="1">
    <citation type="submission" date="2018-05" db="EMBL/GenBank/DDBJ databases">
        <title>Genome sequencing of Flavobacterium sp. HYN0056.</title>
        <authorList>
            <person name="Yi H."/>
            <person name="Baek C."/>
        </authorList>
    </citation>
    <scope>NUCLEOTIDE SEQUENCE [LARGE SCALE GENOMIC DNA]</scope>
    <source>
        <strain evidence="1 2">HYN0056</strain>
    </source>
</reference>